<organism evidence="2 3">
    <name type="scientific">Marilutibacter alkalisoli</name>
    <dbReference type="NCBI Taxonomy" id="2591633"/>
    <lineage>
        <taxon>Bacteria</taxon>
        <taxon>Pseudomonadati</taxon>
        <taxon>Pseudomonadota</taxon>
        <taxon>Gammaproteobacteria</taxon>
        <taxon>Lysobacterales</taxon>
        <taxon>Lysobacteraceae</taxon>
        <taxon>Marilutibacter</taxon>
    </lineage>
</organism>
<accession>A0A514BSH4</accession>
<feature type="chain" id="PRO_5022109010" evidence="1">
    <location>
        <begin position="36"/>
        <end position="312"/>
    </location>
</feature>
<dbReference type="AlphaFoldDB" id="A0A514BSH4"/>
<evidence type="ECO:0000313" key="3">
    <source>
        <dbReference type="Proteomes" id="UP000317199"/>
    </source>
</evidence>
<dbReference type="EMBL" id="CP041242">
    <property type="protein sequence ID" value="QDH70331.1"/>
    <property type="molecule type" value="Genomic_DNA"/>
</dbReference>
<gene>
    <name evidence="2" type="ORF">FKV23_09685</name>
</gene>
<evidence type="ECO:0000256" key="1">
    <source>
        <dbReference type="SAM" id="SignalP"/>
    </source>
</evidence>
<reference evidence="2 3" key="1">
    <citation type="submission" date="2019-06" db="EMBL/GenBank/DDBJ databases">
        <title>Lysobacter alkalisoli sp. nov. isolated from saline-alkali soil.</title>
        <authorList>
            <person name="Sun J.-Q."/>
            <person name="Xu L."/>
        </authorList>
    </citation>
    <scope>NUCLEOTIDE SEQUENCE [LARGE SCALE GENOMIC DNA]</scope>
    <source>
        <strain evidence="2 3">SJ-36</strain>
    </source>
</reference>
<name>A0A514BSH4_9GAMM</name>
<dbReference type="InterPro" id="IPR028994">
    <property type="entry name" value="Integrin_alpha_N"/>
</dbReference>
<protein>
    <submittedName>
        <fullName evidence="2">Uncharacterized protein</fullName>
    </submittedName>
</protein>
<proteinExistence type="predicted"/>
<dbReference type="Proteomes" id="UP000317199">
    <property type="component" value="Chromosome"/>
</dbReference>
<feature type="signal peptide" evidence="1">
    <location>
        <begin position="1"/>
        <end position="35"/>
    </location>
</feature>
<keyword evidence="1" id="KW-0732">Signal</keyword>
<sequence length="312" mass="35404">MPQMSRTEARQRWRRAGSMLLVACALLLLSAPVFAQARPITTYHGTVGDTQVELLLIHDWQLDGMSGYLFTEAQRKPVPLEKTPYAEDESLLINVLGDPLLPTAVIALHPFAPGAKTLRGRSIDLRSREQQEVRLERVTRFSSDERDAYAGDLLQGQADERFHFRVRARKERGEHGGRVDAITVFDRDSGEPVQVLDGLNLFFFGTDTLQLDDFNDDGTLDFSVTPMRPDDPSRTADHRHYYVYRQDTGSYDREPQLEALAAQGVLKFGSGGSVSLRPQNGVDYRAGTIQWRHYRFVTPTRLELFSESEERF</sequence>
<dbReference type="KEGG" id="lyj:FKV23_09685"/>
<keyword evidence="3" id="KW-1185">Reference proteome</keyword>
<evidence type="ECO:0000313" key="2">
    <source>
        <dbReference type="EMBL" id="QDH70331.1"/>
    </source>
</evidence>
<dbReference type="SUPFAM" id="SSF69318">
    <property type="entry name" value="Integrin alpha N-terminal domain"/>
    <property type="match status" value="1"/>
</dbReference>
<dbReference type="OrthoDB" id="6909296at2"/>